<dbReference type="AlphaFoldDB" id="A0A495MMY2"/>
<comment type="caution">
    <text evidence="1">The sequence shown here is derived from an EMBL/GenBank/DDBJ whole genome shotgun (WGS) entry which is preliminary data.</text>
</comment>
<dbReference type="Proteomes" id="UP000277579">
    <property type="component" value="Unassembled WGS sequence"/>
</dbReference>
<gene>
    <name evidence="1" type="ORF">CLV94_1824</name>
</gene>
<sequence>MFQNKFLFLFLTITSFAFSQEKKVDTIFVYEEIIIHDTIFIEKPVIKIDKAIFTSEDNKKDKLELTQNGKKIQIPIDTLVLITNKKSIKKEEKQTWFFGGKLHLGLSSNSLFKKMDASNAIGFGLGIWTRKELFNSNFSVGIGVDALYWASPFSFDALQKDSDLNGYYFTNNKPKLFQSIENKHFQFQVPIQFYYKINKFMPSIGGFFSTSNYKSYFLGSSKELPSTLNETQTFKAEALQIGYLAEVQYSLSRHLSVAVHFSSGKANNLVFTNKQDKNESFKTKNDFSEKRFVLQLVYSL</sequence>
<organism evidence="1 2">
    <name type="scientific">Flavobacterium endophyticum</name>
    <dbReference type="NCBI Taxonomy" id="1540163"/>
    <lineage>
        <taxon>Bacteria</taxon>
        <taxon>Pseudomonadati</taxon>
        <taxon>Bacteroidota</taxon>
        <taxon>Flavobacteriia</taxon>
        <taxon>Flavobacteriales</taxon>
        <taxon>Flavobacteriaceae</taxon>
        <taxon>Flavobacterium</taxon>
    </lineage>
</organism>
<evidence type="ECO:0008006" key="3">
    <source>
        <dbReference type="Google" id="ProtNLM"/>
    </source>
</evidence>
<evidence type="ECO:0000313" key="1">
    <source>
        <dbReference type="EMBL" id="RKS26755.1"/>
    </source>
</evidence>
<name>A0A495MMY2_9FLAO</name>
<accession>A0A495MMY2</accession>
<reference evidence="1 2" key="1">
    <citation type="submission" date="2018-10" db="EMBL/GenBank/DDBJ databases">
        <title>Genomic Encyclopedia of Archaeal and Bacterial Type Strains, Phase II (KMG-II): from individual species to whole genera.</title>
        <authorList>
            <person name="Goeker M."/>
        </authorList>
    </citation>
    <scope>NUCLEOTIDE SEQUENCE [LARGE SCALE GENOMIC DNA]</scope>
    <source>
        <strain evidence="1 2">DSM 29537</strain>
    </source>
</reference>
<keyword evidence="2" id="KW-1185">Reference proteome</keyword>
<evidence type="ECO:0000313" key="2">
    <source>
        <dbReference type="Proteomes" id="UP000277579"/>
    </source>
</evidence>
<dbReference type="EMBL" id="RBLC01000001">
    <property type="protein sequence ID" value="RKS26755.1"/>
    <property type="molecule type" value="Genomic_DNA"/>
</dbReference>
<dbReference type="OrthoDB" id="1237633at2"/>
<proteinExistence type="predicted"/>
<protein>
    <recommendedName>
        <fullName evidence="3">Outer membrane protein with beta-barrel domain</fullName>
    </recommendedName>
</protein>
<dbReference type="RefSeq" id="WP_121376050.1">
    <property type="nucleotide sequence ID" value="NZ_RBLC01000001.1"/>
</dbReference>